<dbReference type="InterPro" id="IPR036291">
    <property type="entry name" value="NAD(P)-bd_dom_sf"/>
</dbReference>
<dbReference type="Pfam" id="PF13561">
    <property type="entry name" value="adh_short_C2"/>
    <property type="match status" value="1"/>
</dbReference>
<dbReference type="AlphaFoldDB" id="A0A1H2QBM7"/>
<dbReference type="SUPFAM" id="SSF51735">
    <property type="entry name" value="NAD(P)-binding Rossmann-fold domains"/>
    <property type="match status" value="1"/>
</dbReference>
<dbReference type="InterPro" id="IPR057326">
    <property type="entry name" value="KR_dom"/>
</dbReference>
<dbReference type="RefSeq" id="WP_093259918.1">
    <property type="nucleotide sequence ID" value="NZ_FNOK01000001.1"/>
</dbReference>
<reference evidence="6" key="1">
    <citation type="submission" date="2016-10" db="EMBL/GenBank/DDBJ databases">
        <authorList>
            <person name="Varghese N."/>
            <person name="Submissions S."/>
        </authorList>
    </citation>
    <scope>NUCLEOTIDE SEQUENCE [LARGE SCALE GENOMIC DNA]</scope>
    <source>
        <strain evidence="6">CGMCC 4.3530</strain>
    </source>
</reference>
<dbReference type="PROSITE" id="PS00061">
    <property type="entry name" value="ADH_SHORT"/>
    <property type="match status" value="1"/>
</dbReference>
<dbReference type="GO" id="GO:0016491">
    <property type="term" value="F:oxidoreductase activity"/>
    <property type="evidence" value="ECO:0007669"/>
    <property type="project" value="UniProtKB-KW"/>
</dbReference>
<evidence type="ECO:0000313" key="6">
    <source>
        <dbReference type="Proteomes" id="UP000199529"/>
    </source>
</evidence>
<dbReference type="PANTHER" id="PTHR24321:SF8">
    <property type="entry name" value="ESTRADIOL 17-BETA-DEHYDROGENASE 8-RELATED"/>
    <property type="match status" value="1"/>
</dbReference>
<dbReference type="SMART" id="SM00822">
    <property type="entry name" value="PKS_KR"/>
    <property type="match status" value="1"/>
</dbReference>
<comment type="similarity">
    <text evidence="1">Belongs to the short-chain dehydrogenases/reductases (SDR) family.</text>
</comment>
<dbReference type="PANTHER" id="PTHR24321">
    <property type="entry name" value="DEHYDROGENASES, SHORT CHAIN"/>
    <property type="match status" value="1"/>
</dbReference>
<dbReference type="InterPro" id="IPR020904">
    <property type="entry name" value="Sc_DH/Rdtase_CS"/>
</dbReference>
<dbReference type="InterPro" id="IPR002347">
    <property type="entry name" value="SDR_fam"/>
</dbReference>
<dbReference type="EMBL" id="FNOK01000001">
    <property type="protein sequence ID" value="SDW04188.1"/>
    <property type="molecule type" value="Genomic_DNA"/>
</dbReference>
<sequence length="252" mass="25587">MTSRFTGKVALVTGGGSGIGRATALAFAREGATVVVAGRNPEPLAETVELIEASGGQGSAVTADVSNSDDVARLVATAVERHGGLHVAFNNAGVLAAGPVADIDEQDWDRQLAINVTGVWLSMKHEIAHMREHGGGVIVNTASNLGAHRRLPGTGAYAATKAAVSALTRTAALEYIGEGIRINAISPGPIETTMSLLPGETEADRAERAKTTQPIGRVGTLAEAAAAVLWLAAPESGFTVGHDLVIDGGASA</sequence>
<evidence type="ECO:0000256" key="2">
    <source>
        <dbReference type="ARBA" id="ARBA00023002"/>
    </source>
</evidence>
<dbReference type="CDD" id="cd05233">
    <property type="entry name" value="SDR_c"/>
    <property type="match status" value="1"/>
</dbReference>
<dbReference type="FunFam" id="3.40.50.720:FF:000084">
    <property type="entry name" value="Short-chain dehydrogenase reductase"/>
    <property type="match status" value="1"/>
</dbReference>
<keyword evidence="6" id="KW-1185">Reference proteome</keyword>
<keyword evidence="2" id="KW-0560">Oxidoreductase</keyword>
<dbReference type="Gene3D" id="3.40.50.720">
    <property type="entry name" value="NAD(P)-binding Rossmann-like Domain"/>
    <property type="match status" value="1"/>
</dbReference>
<dbReference type="OrthoDB" id="7064009at2"/>
<evidence type="ECO:0000259" key="4">
    <source>
        <dbReference type="SMART" id="SM00822"/>
    </source>
</evidence>
<dbReference type="Proteomes" id="UP000199529">
    <property type="component" value="Unassembled WGS sequence"/>
</dbReference>
<keyword evidence="3" id="KW-0520">NAD</keyword>
<gene>
    <name evidence="5" type="ORF">SAMN05216215_100145</name>
</gene>
<organism evidence="5 6">
    <name type="scientific">Saccharopolyspora shandongensis</name>
    <dbReference type="NCBI Taxonomy" id="418495"/>
    <lineage>
        <taxon>Bacteria</taxon>
        <taxon>Bacillati</taxon>
        <taxon>Actinomycetota</taxon>
        <taxon>Actinomycetes</taxon>
        <taxon>Pseudonocardiales</taxon>
        <taxon>Pseudonocardiaceae</taxon>
        <taxon>Saccharopolyspora</taxon>
    </lineage>
</organism>
<evidence type="ECO:0000256" key="3">
    <source>
        <dbReference type="ARBA" id="ARBA00023027"/>
    </source>
</evidence>
<evidence type="ECO:0000313" key="5">
    <source>
        <dbReference type="EMBL" id="SDW04188.1"/>
    </source>
</evidence>
<dbReference type="PRINTS" id="PR00080">
    <property type="entry name" value="SDRFAMILY"/>
</dbReference>
<dbReference type="PRINTS" id="PR00081">
    <property type="entry name" value="GDHRDH"/>
</dbReference>
<accession>A0A1H2QBM7</accession>
<evidence type="ECO:0000256" key="1">
    <source>
        <dbReference type="ARBA" id="ARBA00006484"/>
    </source>
</evidence>
<dbReference type="STRING" id="418495.SAMN05216215_100145"/>
<name>A0A1H2QBM7_9PSEU</name>
<protein>
    <submittedName>
        <fullName evidence="5">NAD(P)-dependent dehydrogenase, short-chain alcohol dehydrogenase family</fullName>
    </submittedName>
</protein>
<dbReference type="NCBIfam" id="NF005559">
    <property type="entry name" value="PRK07231.1"/>
    <property type="match status" value="1"/>
</dbReference>
<feature type="domain" description="Ketoreductase" evidence="4">
    <location>
        <begin position="8"/>
        <end position="188"/>
    </location>
</feature>
<proteinExistence type="inferred from homology"/>